<feature type="compositionally biased region" description="Low complexity" evidence="10">
    <location>
        <begin position="503"/>
        <end position="543"/>
    </location>
</feature>
<evidence type="ECO:0000256" key="2">
    <source>
        <dbReference type="ARBA" id="ARBA00012543"/>
    </source>
</evidence>
<keyword evidence="9" id="KW-0325">Glycoprotein</keyword>
<evidence type="ECO:0000256" key="5">
    <source>
        <dbReference type="ARBA" id="ARBA00022679"/>
    </source>
</evidence>
<comment type="caution">
    <text evidence="13">The sequence shown here is derived from an EMBL/GenBank/DDBJ whole genome shotgun (WGS) entry which is preliminary data.</text>
</comment>
<accession>A0A507CMF2</accession>
<sequence length="1194" mass="133891">MDCATRLLNDADNESLLRAIGDGIDSQRPSSISGSFRVVMDSLILRPPNDYDDTDDTEHSSGCSGTTITVDDPAHLDCLDHMPIQHHSHFIPLPPHKQTPCLVGRSSNLHLAESLSVGVRHNLEQNTPARSRSFFRPIFTKPTNHDCPPVSTWVRASWILTCCIPAVLLKFWRKGDPYVAQAFREKLALCFIILLLMAGVGFLTFGFQNTVCNFAGLHVRLDNLKDLSATSIRGVLYSLDAFSHPPVNALNLADAAKGHDMTLLWPPNSQTSKCAALLGPDYKHFPCVIPGVWPPTNMPFQYNSCHTSPAHYRALAALPIQGSVYVHWETVAASQTMLVFNGFVLDLTMLSANPYFLGQDFYNMIQANIGKDATKHFSLNATTLAKAQCLDETFRVGEIDSQPFGCVVSNVVLYVSLIVIVGVVLIRFILAITFSYLIGSRLGDRPDSITRSAMELNRRKREWREIKDQDLIIASQVDDHGQPLNPYRHRFPTVPPQQLQMHQLQARLCQSQSQSQSHSQQTLATATTGPSRSRASNISSASSDGTAHVDETDLSLPRLEYSRHSHIVFGRGNHSNTGLPIFPDPSVPDPAAAKETVMNDPELMHVLVMITCYSEPYVSLRTTLDSISNTYYPATHKCLFVVADGIVTGEGNGRPTSDFLIDMMEVDDRFRSDDPRYGGLPEAYSYLAIADGARRKNFARVYAGWYRYTNTNTNNNNNNNDNSDTTKPMDDVLQLKKKTRRHWGGLGSSGRRPDAESEDSDSDSEGGPKLSRHGTFRSIKTRKDGRVPMILVVKCGNPDERVPGNHKPGNRGKRDSQVLVMNFLSKVLFDDRLTELEFDMVHKLWAIGGVHPQKYESILMVDADTKVYPDCITHMVACMLDNPRIMGLCGETRIANKFGSWVTMIQVFEYYISHHLTKAFESVFGGVTCLPGCFCMYRIKALKYPGQGGVYVPLLANPDVVEQYSENVVDTLHKKNLLLLGEDRFLSTLMLKNFPHRKMIFVPQAVCKTVVPDQFKVLLSQRRRWINSTVHNLLELVLVRDLCGIFCFSMQFVIFMELVGTVVLPAAISFTIFLLIESFVVYPPPYIPLGLLAAILGLPALLIIMTAHHPMYIFWMLIYLVSLPIWNFVLPVYAFWHFDDFSWGQTRQVAGEKKGEDHSRRTGDFDGQGIQLRRVADWINYRKMQSFDHGCGLK</sequence>
<evidence type="ECO:0000313" key="14">
    <source>
        <dbReference type="EMBL" id="TPX51047.1"/>
    </source>
</evidence>
<evidence type="ECO:0000256" key="3">
    <source>
        <dbReference type="ARBA" id="ARBA00022475"/>
    </source>
</evidence>
<dbReference type="VEuPathDB" id="FungiDB:SeMB42_g06226"/>
<dbReference type="Proteomes" id="UP000317494">
    <property type="component" value="Unassembled WGS sequence"/>
</dbReference>
<dbReference type="InterPro" id="IPR054295">
    <property type="entry name" value="CHS4-like_dom"/>
</dbReference>
<dbReference type="SUPFAM" id="SSF53448">
    <property type="entry name" value="Nucleotide-diphospho-sugar transferases"/>
    <property type="match status" value="1"/>
</dbReference>
<feature type="transmembrane region" description="Helical" evidence="11">
    <location>
        <begin position="187"/>
        <end position="207"/>
    </location>
</feature>
<keyword evidence="3" id="KW-1003">Cell membrane</keyword>
<organism evidence="13 15">
    <name type="scientific">Synchytrium endobioticum</name>
    <dbReference type="NCBI Taxonomy" id="286115"/>
    <lineage>
        <taxon>Eukaryota</taxon>
        <taxon>Fungi</taxon>
        <taxon>Fungi incertae sedis</taxon>
        <taxon>Chytridiomycota</taxon>
        <taxon>Chytridiomycota incertae sedis</taxon>
        <taxon>Chytridiomycetes</taxon>
        <taxon>Synchytriales</taxon>
        <taxon>Synchytriaceae</taxon>
        <taxon>Synchytrium</taxon>
    </lineage>
</organism>
<dbReference type="AlphaFoldDB" id="A0A507CMF2"/>
<dbReference type="PANTHER" id="PTHR22914">
    <property type="entry name" value="CHITIN SYNTHASE"/>
    <property type="match status" value="1"/>
</dbReference>
<dbReference type="GO" id="GO:0005886">
    <property type="term" value="C:plasma membrane"/>
    <property type="evidence" value="ECO:0007669"/>
    <property type="project" value="UniProtKB-SubCell"/>
</dbReference>
<dbReference type="PANTHER" id="PTHR22914:SF16">
    <property type="entry name" value="CHITIN SYNTHASE 3"/>
    <property type="match status" value="1"/>
</dbReference>
<dbReference type="EC" id="2.4.1.16" evidence="2"/>
<evidence type="ECO:0000256" key="8">
    <source>
        <dbReference type="ARBA" id="ARBA00023136"/>
    </source>
</evidence>
<reference evidence="15 16" key="1">
    <citation type="journal article" date="2019" name="Sci. Rep.">
        <title>Comparative genomics of chytrid fungi reveal insights into the obligate biotrophic and pathogenic lifestyle of Synchytrium endobioticum.</title>
        <authorList>
            <person name="van de Vossenberg B.T.L.H."/>
            <person name="Warris S."/>
            <person name="Nguyen H.D.T."/>
            <person name="van Gent-Pelzer M.P.E."/>
            <person name="Joly D.L."/>
            <person name="van de Geest H.C."/>
            <person name="Bonants P.J.M."/>
            <person name="Smith D.S."/>
            <person name="Levesque C.A."/>
            <person name="van der Lee T.A.J."/>
        </authorList>
    </citation>
    <scope>NUCLEOTIDE SEQUENCE [LARGE SCALE GENOMIC DNA]</scope>
    <source>
        <strain evidence="14 16">LEV6574</strain>
        <strain evidence="13 15">MB42</strain>
    </source>
</reference>
<evidence type="ECO:0000256" key="6">
    <source>
        <dbReference type="ARBA" id="ARBA00022692"/>
    </source>
</evidence>
<dbReference type="Pfam" id="PF03142">
    <property type="entry name" value="Chitin_synth_2"/>
    <property type="match status" value="2"/>
</dbReference>
<evidence type="ECO:0000256" key="10">
    <source>
        <dbReference type="SAM" id="MobiDB-lite"/>
    </source>
</evidence>
<dbReference type="Gene3D" id="3.90.550.10">
    <property type="entry name" value="Spore Coat Polysaccharide Biosynthesis Protein SpsA, Chain A"/>
    <property type="match status" value="1"/>
</dbReference>
<dbReference type="STRING" id="286115.A0A507CMF2"/>
<dbReference type="InterPro" id="IPR004835">
    <property type="entry name" value="Chitin_synth"/>
</dbReference>
<feature type="compositionally biased region" description="Low complexity" evidence="10">
    <location>
        <begin position="709"/>
        <end position="726"/>
    </location>
</feature>
<keyword evidence="6 11" id="KW-0812">Transmembrane</keyword>
<feature type="transmembrane region" description="Helical" evidence="11">
    <location>
        <begin position="411"/>
        <end position="438"/>
    </location>
</feature>
<feature type="transmembrane region" description="Helical" evidence="11">
    <location>
        <begin position="1113"/>
        <end position="1136"/>
    </location>
</feature>
<keyword evidence="7 11" id="KW-1133">Transmembrane helix</keyword>
<evidence type="ECO:0000256" key="7">
    <source>
        <dbReference type="ARBA" id="ARBA00022989"/>
    </source>
</evidence>
<evidence type="ECO:0000256" key="4">
    <source>
        <dbReference type="ARBA" id="ARBA00022676"/>
    </source>
</evidence>
<keyword evidence="15" id="KW-1185">Reference proteome</keyword>
<feature type="region of interest" description="Disordered" evidence="10">
    <location>
        <begin position="502"/>
        <end position="549"/>
    </location>
</feature>
<dbReference type="GO" id="GO:0006031">
    <property type="term" value="P:chitin biosynthetic process"/>
    <property type="evidence" value="ECO:0007669"/>
    <property type="project" value="TreeGrafter"/>
</dbReference>
<dbReference type="EMBL" id="QEAN01000336">
    <property type="protein sequence ID" value="TPX39855.1"/>
    <property type="molecule type" value="Genomic_DNA"/>
</dbReference>
<keyword evidence="5" id="KW-0808">Transferase</keyword>
<evidence type="ECO:0000259" key="12">
    <source>
        <dbReference type="Pfam" id="PF22997"/>
    </source>
</evidence>
<dbReference type="Proteomes" id="UP000320475">
    <property type="component" value="Unassembled WGS sequence"/>
</dbReference>
<dbReference type="GO" id="GO:0004100">
    <property type="term" value="F:chitin synthase activity"/>
    <property type="evidence" value="ECO:0007669"/>
    <property type="project" value="UniProtKB-EC"/>
</dbReference>
<feature type="transmembrane region" description="Helical" evidence="11">
    <location>
        <begin position="1089"/>
        <end position="1107"/>
    </location>
</feature>
<gene>
    <name evidence="14" type="primary">SENL515</name>
    <name evidence="14" type="ORF">SeLEV6574_g00515</name>
    <name evidence="13" type="ORF">SeMB42_g06226</name>
</gene>
<feature type="domain" description="Chitin synthase 4-like" evidence="12">
    <location>
        <begin position="324"/>
        <end position="397"/>
    </location>
</feature>
<dbReference type="Pfam" id="PF22997">
    <property type="entry name" value="CHS4"/>
    <property type="match status" value="1"/>
</dbReference>
<evidence type="ECO:0000256" key="11">
    <source>
        <dbReference type="SAM" id="Phobius"/>
    </source>
</evidence>
<feature type="region of interest" description="Disordered" evidence="10">
    <location>
        <begin position="709"/>
        <end position="728"/>
    </location>
</feature>
<keyword evidence="8 11" id="KW-0472">Membrane</keyword>
<feature type="region of interest" description="Disordered" evidence="10">
    <location>
        <begin position="737"/>
        <end position="778"/>
    </location>
</feature>
<comment type="subcellular location">
    <subcellularLocation>
        <location evidence="1">Cell membrane</location>
        <topology evidence="1">Multi-pass membrane protein</topology>
    </subcellularLocation>
</comment>
<evidence type="ECO:0000256" key="1">
    <source>
        <dbReference type="ARBA" id="ARBA00004651"/>
    </source>
</evidence>
<keyword evidence="4" id="KW-0328">Glycosyltransferase</keyword>
<proteinExistence type="predicted"/>
<dbReference type="EMBL" id="QEAM01000009">
    <property type="protein sequence ID" value="TPX51047.1"/>
    <property type="molecule type" value="Genomic_DNA"/>
</dbReference>
<evidence type="ECO:0000313" key="15">
    <source>
        <dbReference type="Proteomes" id="UP000317494"/>
    </source>
</evidence>
<evidence type="ECO:0000313" key="13">
    <source>
        <dbReference type="EMBL" id="TPX39855.1"/>
    </source>
</evidence>
<feature type="transmembrane region" description="Helical" evidence="11">
    <location>
        <begin position="1062"/>
        <end position="1082"/>
    </location>
</feature>
<dbReference type="OrthoDB" id="370884at2759"/>
<dbReference type="GO" id="GO:0030428">
    <property type="term" value="C:cell septum"/>
    <property type="evidence" value="ECO:0007669"/>
    <property type="project" value="TreeGrafter"/>
</dbReference>
<evidence type="ECO:0000313" key="16">
    <source>
        <dbReference type="Proteomes" id="UP000320475"/>
    </source>
</evidence>
<name>A0A507CMF2_9FUNG</name>
<dbReference type="InterPro" id="IPR029044">
    <property type="entry name" value="Nucleotide-diphossugar_trans"/>
</dbReference>
<evidence type="ECO:0000256" key="9">
    <source>
        <dbReference type="ARBA" id="ARBA00023180"/>
    </source>
</evidence>
<protein>
    <recommendedName>
        <fullName evidence="2">chitin synthase</fullName>
        <ecNumber evidence="2">2.4.1.16</ecNumber>
    </recommendedName>
</protein>
<dbReference type="CDD" id="cd04190">
    <property type="entry name" value="Chitin_synth_C"/>
    <property type="match status" value="1"/>
</dbReference>